<dbReference type="EMBL" id="CDNC01000011">
    <property type="protein sequence ID" value="CEM61407.1"/>
    <property type="molecule type" value="Genomic_DNA"/>
</dbReference>
<evidence type="ECO:0000313" key="8">
    <source>
        <dbReference type="Proteomes" id="UP000323594"/>
    </source>
</evidence>
<dbReference type="SUPFAM" id="SSF46689">
    <property type="entry name" value="Homeodomain-like"/>
    <property type="match status" value="2"/>
</dbReference>
<dbReference type="Pfam" id="PF12833">
    <property type="entry name" value="HTH_18"/>
    <property type="match status" value="1"/>
</dbReference>
<dbReference type="PRINTS" id="PR00032">
    <property type="entry name" value="HTHARAC"/>
</dbReference>
<dbReference type="PANTHER" id="PTHR43280">
    <property type="entry name" value="ARAC-FAMILY TRANSCRIPTIONAL REGULATOR"/>
    <property type="match status" value="1"/>
</dbReference>
<name>A0A0B7GV09_TREPH</name>
<dbReference type="InterPro" id="IPR009057">
    <property type="entry name" value="Homeodomain-like_sf"/>
</dbReference>
<protein>
    <submittedName>
        <fullName evidence="6">Helix-turn-helix transcriptional regulator</fullName>
    </submittedName>
    <submittedName>
        <fullName evidence="5">Transcriptional regulator, AraC family</fullName>
    </submittedName>
</protein>
<evidence type="ECO:0000259" key="4">
    <source>
        <dbReference type="PROSITE" id="PS01124"/>
    </source>
</evidence>
<dbReference type="PANTHER" id="PTHR43280:SF2">
    <property type="entry name" value="HTH-TYPE TRANSCRIPTIONAL REGULATOR EXSA"/>
    <property type="match status" value="1"/>
</dbReference>
<evidence type="ECO:0000256" key="1">
    <source>
        <dbReference type="ARBA" id="ARBA00023015"/>
    </source>
</evidence>
<keyword evidence="1" id="KW-0805">Transcription regulation</keyword>
<reference evidence="7" key="1">
    <citation type="submission" date="2015-01" db="EMBL/GenBank/DDBJ databases">
        <authorList>
            <person name="Manzoor Shahid"/>
            <person name="Zubair Saima"/>
        </authorList>
    </citation>
    <scope>NUCLEOTIDE SEQUENCE [LARGE SCALE GENOMIC DNA]</scope>
    <source>
        <strain evidence="7">V1</strain>
    </source>
</reference>
<accession>A0A0B7GV09</accession>
<dbReference type="Proteomes" id="UP000042527">
    <property type="component" value="Unassembled WGS sequence"/>
</dbReference>
<keyword evidence="7" id="KW-1185">Reference proteome</keyword>
<evidence type="ECO:0000313" key="7">
    <source>
        <dbReference type="Proteomes" id="UP000042527"/>
    </source>
</evidence>
<dbReference type="Gene3D" id="1.10.10.60">
    <property type="entry name" value="Homeodomain-like"/>
    <property type="match status" value="2"/>
</dbReference>
<evidence type="ECO:0000256" key="2">
    <source>
        <dbReference type="ARBA" id="ARBA00023125"/>
    </source>
</evidence>
<dbReference type="PROSITE" id="PS00041">
    <property type="entry name" value="HTH_ARAC_FAMILY_1"/>
    <property type="match status" value="1"/>
</dbReference>
<sequence>MHKKIEPKIIEQAVYFDPYPGISIHHYYTESNKIYRYDAGNPDEHEWTIRIDHCRIGRMEAEFEGDEFAYIDSGDLVINSNDCKMVSSRFPCGAYEGFSIIINEKLLPKNVKLFLKELHLGLGSINNKFGLRMWYTIETENIIKDVVDLIYKLIKVKDEKYLFLKCIELLYVLNDLNPDIQEKFYSYNQPEIKRIKKVIESIKDSELSYIEISTLIQQSNINQSDFYRLFKKIYGLSPRAYLNGLLLSRAALQLATSDKMIWEIAVEAGYSNFSKFSASFKKTYGISPRQYRKNNISTEHL</sequence>
<dbReference type="GO" id="GO:0003700">
    <property type="term" value="F:DNA-binding transcription factor activity"/>
    <property type="evidence" value="ECO:0007669"/>
    <property type="project" value="InterPro"/>
</dbReference>
<feature type="domain" description="HTH araC/xylS-type" evidence="4">
    <location>
        <begin position="193"/>
        <end position="294"/>
    </location>
</feature>
<gene>
    <name evidence="6" type="ORF">FUT82_14315</name>
    <name evidence="5" type="ORF">TPHV1_190014</name>
</gene>
<dbReference type="GO" id="GO:0043565">
    <property type="term" value="F:sequence-specific DNA binding"/>
    <property type="evidence" value="ECO:0007669"/>
    <property type="project" value="InterPro"/>
</dbReference>
<reference evidence="5" key="2">
    <citation type="submission" date="2015-01" db="EMBL/GenBank/DDBJ databases">
        <authorList>
            <person name="Xiang T."/>
            <person name="Song Y."/>
            <person name="Huang L."/>
            <person name="Wang B."/>
            <person name="Wu P."/>
        </authorList>
    </citation>
    <scope>NUCLEOTIDE SEQUENCE [LARGE SCALE GENOMIC DNA]</scope>
    <source>
        <strain evidence="5">V1</strain>
    </source>
</reference>
<keyword evidence="2" id="KW-0238">DNA-binding</keyword>
<organism evidence="5 7">
    <name type="scientific">Treponema phagedenis</name>
    <dbReference type="NCBI Taxonomy" id="162"/>
    <lineage>
        <taxon>Bacteria</taxon>
        <taxon>Pseudomonadati</taxon>
        <taxon>Spirochaetota</taxon>
        <taxon>Spirochaetia</taxon>
        <taxon>Spirochaetales</taxon>
        <taxon>Treponemataceae</taxon>
        <taxon>Treponema</taxon>
    </lineage>
</organism>
<dbReference type="RefSeq" id="WP_024753055.1">
    <property type="nucleotide sequence ID" value="NZ_CDNC01000011.1"/>
</dbReference>
<evidence type="ECO:0000256" key="3">
    <source>
        <dbReference type="ARBA" id="ARBA00023163"/>
    </source>
</evidence>
<dbReference type="EMBL" id="CP042817">
    <property type="protein sequence ID" value="QEJ99049.1"/>
    <property type="molecule type" value="Genomic_DNA"/>
</dbReference>
<dbReference type="OrthoDB" id="357304at2"/>
<reference evidence="6 8" key="3">
    <citation type="submission" date="2019-08" db="EMBL/GenBank/DDBJ databases">
        <authorList>
            <person name="Kuhnert P."/>
        </authorList>
    </citation>
    <scope>NUCLEOTIDE SEQUENCE [LARGE SCALE GENOMIC DNA]</scope>
    <source>
        <strain evidence="6 8">B36.5</strain>
    </source>
</reference>
<evidence type="ECO:0000313" key="6">
    <source>
        <dbReference type="EMBL" id="QEJ99049.1"/>
    </source>
</evidence>
<dbReference type="AlphaFoldDB" id="A0A0B7GV09"/>
<dbReference type="InterPro" id="IPR018062">
    <property type="entry name" value="HTH_AraC-typ_CS"/>
</dbReference>
<dbReference type="Proteomes" id="UP000323594">
    <property type="component" value="Chromosome"/>
</dbReference>
<proteinExistence type="predicted"/>
<dbReference type="SMART" id="SM00342">
    <property type="entry name" value="HTH_ARAC"/>
    <property type="match status" value="1"/>
</dbReference>
<dbReference type="InterPro" id="IPR018060">
    <property type="entry name" value="HTH_AraC"/>
</dbReference>
<keyword evidence="3" id="KW-0804">Transcription</keyword>
<dbReference type="InterPro" id="IPR020449">
    <property type="entry name" value="Tscrpt_reg_AraC-type_HTH"/>
</dbReference>
<dbReference type="PROSITE" id="PS01124">
    <property type="entry name" value="HTH_ARAC_FAMILY_2"/>
    <property type="match status" value="1"/>
</dbReference>
<evidence type="ECO:0000313" key="5">
    <source>
        <dbReference type="EMBL" id="CEM61407.1"/>
    </source>
</evidence>